<keyword evidence="2" id="KW-0472">Membrane</keyword>
<evidence type="ECO:0000256" key="1">
    <source>
        <dbReference type="SAM" id="MobiDB-lite"/>
    </source>
</evidence>
<feature type="compositionally biased region" description="Basic and acidic residues" evidence="1">
    <location>
        <begin position="88"/>
        <end position="100"/>
    </location>
</feature>
<feature type="compositionally biased region" description="Basic and acidic residues" evidence="1">
    <location>
        <begin position="151"/>
        <end position="205"/>
    </location>
</feature>
<keyword evidence="2" id="KW-0812">Transmembrane</keyword>
<keyword evidence="4" id="KW-1185">Reference proteome</keyword>
<proteinExistence type="predicted"/>
<sequence>MVQMTRKSIKTPERRGISISSLVLLCALLFGTVIFLTANITNDQVGAKRRFTLPWTKQQNKNDKNIFSKLRSALAESKKKKKTNGSKELAEPFDRDSTMTLKEQDYSHIGGPQVIKSEPYPSQFVDTYNAVNIAAPEEESKESADTAVATEKPKDVKKEEKPKDAKPKEKDQKPKGKTPEESKPKETKPKVETVKNAMKETDEATKPPPKTAKHSENKKSKKSATGGTRSSKKSTKSAPAVEGKNLVSSSAAEETKPQKSTKKSTGGSKHSKKTGGSVTKMSGSTENTEEKSKKNDSTGDSNKNRESKKKHTGIANNKKY</sequence>
<evidence type="ECO:0000313" key="3">
    <source>
        <dbReference type="EMBL" id="CAJ1948451.1"/>
    </source>
</evidence>
<dbReference type="AlphaFoldDB" id="A0AAD2FPL1"/>
<keyword evidence="2" id="KW-1133">Transmembrane helix</keyword>
<comment type="caution">
    <text evidence="3">The sequence shown here is derived from an EMBL/GenBank/DDBJ whole genome shotgun (WGS) entry which is preliminary data.</text>
</comment>
<organism evidence="3 4">
    <name type="scientific">Cylindrotheca closterium</name>
    <dbReference type="NCBI Taxonomy" id="2856"/>
    <lineage>
        <taxon>Eukaryota</taxon>
        <taxon>Sar</taxon>
        <taxon>Stramenopiles</taxon>
        <taxon>Ochrophyta</taxon>
        <taxon>Bacillariophyta</taxon>
        <taxon>Bacillariophyceae</taxon>
        <taxon>Bacillariophycidae</taxon>
        <taxon>Bacillariales</taxon>
        <taxon>Bacillariaceae</taxon>
        <taxon>Cylindrotheca</taxon>
    </lineage>
</organism>
<feature type="region of interest" description="Disordered" evidence="1">
    <location>
        <begin position="77"/>
        <end position="100"/>
    </location>
</feature>
<reference evidence="3" key="1">
    <citation type="submission" date="2023-08" db="EMBL/GenBank/DDBJ databases">
        <authorList>
            <person name="Audoor S."/>
            <person name="Bilcke G."/>
        </authorList>
    </citation>
    <scope>NUCLEOTIDE SEQUENCE</scope>
</reference>
<gene>
    <name evidence="3" type="ORF">CYCCA115_LOCUS11623</name>
</gene>
<feature type="compositionally biased region" description="Low complexity" evidence="1">
    <location>
        <begin position="263"/>
        <end position="280"/>
    </location>
</feature>
<accession>A0AAD2FPL1</accession>
<protein>
    <submittedName>
        <fullName evidence="3">Uncharacterized protein</fullName>
    </submittedName>
</protein>
<feature type="compositionally biased region" description="Basic residues" evidence="1">
    <location>
        <begin position="306"/>
        <end position="320"/>
    </location>
</feature>
<evidence type="ECO:0000313" key="4">
    <source>
        <dbReference type="Proteomes" id="UP001295423"/>
    </source>
</evidence>
<dbReference type="EMBL" id="CAKOGP040001747">
    <property type="protein sequence ID" value="CAJ1948451.1"/>
    <property type="molecule type" value="Genomic_DNA"/>
</dbReference>
<feature type="transmembrane region" description="Helical" evidence="2">
    <location>
        <begin position="21"/>
        <end position="40"/>
    </location>
</feature>
<dbReference type="Proteomes" id="UP001295423">
    <property type="component" value="Unassembled WGS sequence"/>
</dbReference>
<feature type="region of interest" description="Disordered" evidence="1">
    <location>
        <begin position="136"/>
        <end position="320"/>
    </location>
</feature>
<evidence type="ECO:0000256" key="2">
    <source>
        <dbReference type="SAM" id="Phobius"/>
    </source>
</evidence>
<feature type="compositionally biased region" description="Basic and acidic residues" evidence="1">
    <location>
        <begin position="288"/>
        <end position="305"/>
    </location>
</feature>
<name>A0AAD2FPL1_9STRA</name>